<proteinExistence type="predicted"/>
<sequence length="149" mass="17216">MGLSLFSCEDAEYSLDKTFDPENLGLEAPALFFHQTIVDVLVDDPIEIDLYSYNMDPAAAAYLRIRYDRKIVELRPETEDEKPVEAGDFFQGDNEPFFHWDTLPDSHLGIFLYYLPDMNSDQSSGGTWSLAKVHFIARQKGWFKLEYMT</sequence>
<protein>
    <submittedName>
        <fullName evidence="1">Uncharacterized protein</fullName>
    </submittedName>
</protein>
<dbReference type="EMBL" id="UINC01036517">
    <property type="protein sequence ID" value="SVB30610.1"/>
    <property type="molecule type" value="Genomic_DNA"/>
</dbReference>
<feature type="non-terminal residue" evidence="1">
    <location>
        <position position="149"/>
    </location>
</feature>
<evidence type="ECO:0000313" key="1">
    <source>
        <dbReference type="EMBL" id="SVB30610.1"/>
    </source>
</evidence>
<accession>A0A382CWR7</accession>
<dbReference type="AlphaFoldDB" id="A0A382CWR7"/>
<name>A0A382CWR7_9ZZZZ</name>
<organism evidence="1">
    <name type="scientific">marine metagenome</name>
    <dbReference type="NCBI Taxonomy" id="408172"/>
    <lineage>
        <taxon>unclassified sequences</taxon>
        <taxon>metagenomes</taxon>
        <taxon>ecological metagenomes</taxon>
    </lineage>
</organism>
<gene>
    <name evidence="1" type="ORF">METZ01_LOCUS183464</name>
</gene>
<reference evidence="1" key="1">
    <citation type="submission" date="2018-05" db="EMBL/GenBank/DDBJ databases">
        <authorList>
            <person name="Lanie J.A."/>
            <person name="Ng W.-L."/>
            <person name="Kazmierczak K.M."/>
            <person name="Andrzejewski T.M."/>
            <person name="Davidsen T.M."/>
            <person name="Wayne K.J."/>
            <person name="Tettelin H."/>
            <person name="Glass J.I."/>
            <person name="Rusch D."/>
            <person name="Podicherti R."/>
            <person name="Tsui H.-C.T."/>
            <person name="Winkler M.E."/>
        </authorList>
    </citation>
    <scope>NUCLEOTIDE SEQUENCE</scope>
</reference>